<keyword evidence="1" id="KW-0346">Stress response</keyword>
<dbReference type="PRINTS" id="PR00299">
    <property type="entry name" value="ACRYSTALLIN"/>
</dbReference>
<dbReference type="GO" id="GO:0051082">
    <property type="term" value="F:unfolded protein binding"/>
    <property type="evidence" value="ECO:0007669"/>
    <property type="project" value="TreeGrafter"/>
</dbReference>
<evidence type="ECO:0000313" key="6">
    <source>
        <dbReference type="Proteomes" id="UP000299102"/>
    </source>
</evidence>
<dbReference type="EMBL" id="BGZK01000855">
    <property type="protein sequence ID" value="GBP62980.1"/>
    <property type="molecule type" value="Genomic_DNA"/>
</dbReference>
<dbReference type="GO" id="GO:0042026">
    <property type="term" value="P:protein refolding"/>
    <property type="evidence" value="ECO:0007669"/>
    <property type="project" value="TreeGrafter"/>
</dbReference>
<protein>
    <submittedName>
        <fullName evidence="5">Protein lethal(2)essential for life</fullName>
    </submittedName>
</protein>
<dbReference type="InterPro" id="IPR008978">
    <property type="entry name" value="HSP20-like_chaperone"/>
</dbReference>
<dbReference type="Pfam" id="PF00011">
    <property type="entry name" value="HSP20"/>
    <property type="match status" value="1"/>
</dbReference>
<dbReference type="PANTHER" id="PTHR45640">
    <property type="entry name" value="HEAT SHOCK PROTEIN HSP-12.2-RELATED"/>
    <property type="match status" value="1"/>
</dbReference>
<evidence type="ECO:0000259" key="4">
    <source>
        <dbReference type="PROSITE" id="PS01031"/>
    </source>
</evidence>
<dbReference type="STRING" id="151549.A0A4C1XIQ0"/>
<evidence type="ECO:0000256" key="2">
    <source>
        <dbReference type="PROSITE-ProRule" id="PRU00285"/>
    </source>
</evidence>
<proteinExistence type="inferred from homology"/>
<dbReference type="PROSITE" id="PS01031">
    <property type="entry name" value="SHSP"/>
    <property type="match status" value="1"/>
</dbReference>
<dbReference type="OrthoDB" id="1431247at2759"/>
<comment type="similarity">
    <text evidence="2 3">Belongs to the small heat shock protein (HSP20) family.</text>
</comment>
<dbReference type="Gene3D" id="2.60.40.790">
    <property type="match status" value="1"/>
</dbReference>
<keyword evidence="6" id="KW-1185">Reference proteome</keyword>
<evidence type="ECO:0000256" key="1">
    <source>
        <dbReference type="ARBA" id="ARBA00023016"/>
    </source>
</evidence>
<gene>
    <name evidence="5" type="primary">l(2)efl</name>
    <name evidence="5" type="ORF">EVAR_44033_1</name>
</gene>
<dbReference type="GO" id="GO:0005634">
    <property type="term" value="C:nucleus"/>
    <property type="evidence" value="ECO:0007669"/>
    <property type="project" value="TreeGrafter"/>
</dbReference>
<dbReference type="GO" id="GO:0005737">
    <property type="term" value="C:cytoplasm"/>
    <property type="evidence" value="ECO:0007669"/>
    <property type="project" value="TreeGrafter"/>
</dbReference>
<evidence type="ECO:0000256" key="3">
    <source>
        <dbReference type="RuleBase" id="RU003616"/>
    </source>
</evidence>
<name>A0A4C1XIQ0_EUMVA</name>
<dbReference type="SUPFAM" id="SSF49764">
    <property type="entry name" value="HSP20-like chaperones"/>
    <property type="match status" value="1"/>
</dbReference>
<dbReference type="CDD" id="cd06526">
    <property type="entry name" value="metazoan_ACD"/>
    <property type="match status" value="1"/>
</dbReference>
<dbReference type="Proteomes" id="UP000299102">
    <property type="component" value="Unassembled WGS sequence"/>
</dbReference>
<dbReference type="InterPro" id="IPR001436">
    <property type="entry name" value="Alpha-crystallin/sHSP_animal"/>
</dbReference>
<dbReference type="PANTHER" id="PTHR45640:SF13">
    <property type="entry name" value="HEAT SHOCK PROTEIN 22-RELATED"/>
    <property type="match status" value="1"/>
</dbReference>
<organism evidence="5 6">
    <name type="scientific">Eumeta variegata</name>
    <name type="common">Bagworm moth</name>
    <name type="synonym">Eumeta japonica</name>
    <dbReference type="NCBI Taxonomy" id="151549"/>
    <lineage>
        <taxon>Eukaryota</taxon>
        <taxon>Metazoa</taxon>
        <taxon>Ecdysozoa</taxon>
        <taxon>Arthropoda</taxon>
        <taxon>Hexapoda</taxon>
        <taxon>Insecta</taxon>
        <taxon>Pterygota</taxon>
        <taxon>Neoptera</taxon>
        <taxon>Endopterygota</taxon>
        <taxon>Lepidoptera</taxon>
        <taxon>Glossata</taxon>
        <taxon>Ditrysia</taxon>
        <taxon>Tineoidea</taxon>
        <taxon>Psychidae</taxon>
        <taxon>Oiketicinae</taxon>
        <taxon>Eumeta</taxon>
    </lineage>
</organism>
<sequence length="197" mass="22421">MSLLPYLYDVGRPFRMMERHMFNPNEFFSPFSMMPRDVFGMDQIYRPWPEMFRPMERLVQDMSRLVLNELASTPSGIRSDGEKFQINVDVQHFAPEEINVKVADGHVLIQGKHEEKRDQHGYVSRQFVRRYALPPNVLPDTVRSSLSSDGVLTVSAPKALAMPSIGERIVPIIHTGPVQKQINSGPDVDAAAVEEQK</sequence>
<reference evidence="5 6" key="1">
    <citation type="journal article" date="2019" name="Commun. Biol.">
        <title>The bagworm genome reveals a unique fibroin gene that provides high tensile strength.</title>
        <authorList>
            <person name="Kono N."/>
            <person name="Nakamura H."/>
            <person name="Ohtoshi R."/>
            <person name="Tomita M."/>
            <person name="Numata K."/>
            <person name="Arakawa K."/>
        </authorList>
    </citation>
    <scope>NUCLEOTIDE SEQUENCE [LARGE SCALE GENOMIC DNA]</scope>
</reference>
<feature type="domain" description="SHSP" evidence="4">
    <location>
        <begin position="66"/>
        <end position="175"/>
    </location>
</feature>
<evidence type="ECO:0000313" key="5">
    <source>
        <dbReference type="EMBL" id="GBP62980.1"/>
    </source>
</evidence>
<comment type="caution">
    <text evidence="5">The sequence shown here is derived from an EMBL/GenBank/DDBJ whole genome shotgun (WGS) entry which is preliminary data.</text>
</comment>
<accession>A0A4C1XIQ0</accession>
<dbReference type="AlphaFoldDB" id="A0A4C1XIQ0"/>
<dbReference type="GO" id="GO:0009408">
    <property type="term" value="P:response to heat"/>
    <property type="evidence" value="ECO:0007669"/>
    <property type="project" value="TreeGrafter"/>
</dbReference>
<dbReference type="InterPro" id="IPR002068">
    <property type="entry name" value="A-crystallin/Hsp20_dom"/>
</dbReference>